<gene>
    <name evidence="27" type="primary">coxB</name>
    <name evidence="27" type="ORF">IPH26_03965</name>
</gene>
<keyword evidence="8" id="KW-1278">Translocase</keyword>
<dbReference type="Pfam" id="PF02790">
    <property type="entry name" value="COX2_TM"/>
    <property type="match status" value="1"/>
</dbReference>
<dbReference type="InterPro" id="IPR011759">
    <property type="entry name" value="Cyt_c_oxidase_su2_TM_dom"/>
</dbReference>
<comment type="function">
    <text evidence="14 19">Subunits I and II form the functional core of the enzyme complex. Electrons originating in cytochrome c are transferred via heme a and Cu(A) to the binuclear center formed by heme a3 and Cu(B).</text>
</comment>
<evidence type="ECO:0000256" key="19">
    <source>
        <dbReference type="RuleBase" id="RU004024"/>
    </source>
</evidence>
<reference evidence="27" key="1">
    <citation type="submission" date="2020-10" db="EMBL/GenBank/DDBJ databases">
        <title>Connecting structure to function with the recovery of over 1000 high-quality activated sludge metagenome-assembled genomes encoding full-length rRNA genes using long-read sequencing.</title>
        <authorList>
            <person name="Singleton C.M."/>
            <person name="Petriglieri F."/>
            <person name="Kristensen J.M."/>
            <person name="Kirkegaard R.H."/>
            <person name="Michaelsen T.Y."/>
            <person name="Andersen M.H."/>
            <person name="Karst S.M."/>
            <person name="Dueholm M.S."/>
            <person name="Nielsen P.H."/>
            <person name="Albertsen M."/>
        </authorList>
    </citation>
    <scope>NUCLEOTIDE SEQUENCE</scope>
    <source>
        <strain evidence="27">Bjer_18-Q3-R1-45_BAT3C.347</strain>
    </source>
</reference>
<keyword evidence="5 18" id="KW-0679">Respiratory chain</keyword>
<evidence type="ECO:0000256" key="6">
    <source>
        <dbReference type="ARBA" id="ARBA00022692"/>
    </source>
</evidence>
<evidence type="ECO:0000256" key="4">
    <source>
        <dbReference type="ARBA" id="ARBA00022617"/>
    </source>
</evidence>
<evidence type="ECO:0000256" key="16">
    <source>
        <dbReference type="PROSITE-ProRule" id="PRU00433"/>
    </source>
</evidence>
<dbReference type="AlphaFoldDB" id="A0A9D7HSW7"/>
<evidence type="ECO:0000259" key="25">
    <source>
        <dbReference type="PROSITE" id="PS51007"/>
    </source>
</evidence>
<keyword evidence="9 18" id="KW-0249">Electron transport</keyword>
<dbReference type="Proteomes" id="UP000807785">
    <property type="component" value="Unassembled WGS sequence"/>
</dbReference>
<feature type="signal peptide" evidence="22">
    <location>
        <begin position="1"/>
        <end position="35"/>
    </location>
</feature>
<evidence type="ECO:0000256" key="14">
    <source>
        <dbReference type="ARBA" id="ARBA00024688"/>
    </source>
</evidence>
<dbReference type="InterPro" id="IPR001505">
    <property type="entry name" value="Copper_CuA"/>
</dbReference>
<organism evidence="27 28">
    <name type="scientific">Candidatus Methylophosphatis roskildensis</name>
    <dbReference type="NCBI Taxonomy" id="2899263"/>
    <lineage>
        <taxon>Bacteria</taxon>
        <taxon>Pseudomonadati</taxon>
        <taxon>Pseudomonadota</taxon>
        <taxon>Betaproteobacteria</taxon>
        <taxon>Nitrosomonadales</taxon>
        <taxon>Sterolibacteriaceae</taxon>
        <taxon>Candidatus Methylophosphatis</taxon>
    </lineage>
</organism>
<keyword evidence="3 18" id="KW-0813">Transport</keyword>
<evidence type="ECO:0000256" key="7">
    <source>
        <dbReference type="ARBA" id="ARBA00022723"/>
    </source>
</evidence>
<dbReference type="Gene3D" id="3.30.1330.60">
    <property type="entry name" value="OmpA-like domain"/>
    <property type="match status" value="1"/>
</dbReference>
<evidence type="ECO:0000256" key="3">
    <source>
        <dbReference type="ARBA" id="ARBA00022448"/>
    </source>
</evidence>
<dbReference type="SUPFAM" id="SSF46626">
    <property type="entry name" value="Cytochrome c"/>
    <property type="match status" value="1"/>
</dbReference>
<evidence type="ECO:0000256" key="12">
    <source>
        <dbReference type="ARBA" id="ARBA00023008"/>
    </source>
</evidence>
<dbReference type="InterPro" id="IPR006665">
    <property type="entry name" value="OmpA-like"/>
</dbReference>
<dbReference type="Pfam" id="PF00691">
    <property type="entry name" value="OmpA"/>
    <property type="match status" value="1"/>
</dbReference>
<dbReference type="GO" id="GO:0020037">
    <property type="term" value="F:heme binding"/>
    <property type="evidence" value="ECO:0007669"/>
    <property type="project" value="InterPro"/>
</dbReference>
<comment type="subcellular location">
    <subcellularLocation>
        <location evidence="18">Cell membrane</location>
        <topology evidence="18">Multi-pass membrane protein</topology>
    </subcellularLocation>
    <subcellularLocation>
        <location evidence="1">Membrane</location>
        <topology evidence="1">Multi-pass membrane protein</topology>
    </subcellularLocation>
</comment>
<dbReference type="PRINTS" id="PR01166">
    <property type="entry name" value="CYCOXIDASEII"/>
</dbReference>
<dbReference type="Gene3D" id="1.10.287.90">
    <property type="match status" value="1"/>
</dbReference>
<dbReference type="InterPro" id="IPR009056">
    <property type="entry name" value="Cyt_c-like_dom"/>
</dbReference>
<keyword evidence="13 17" id="KW-0472">Membrane</keyword>
<dbReference type="NCBIfam" id="TIGR02866">
    <property type="entry name" value="CoxB"/>
    <property type="match status" value="1"/>
</dbReference>
<evidence type="ECO:0000256" key="15">
    <source>
        <dbReference type="ARBA" id="ARBA00047816"/>
    </source>
</evidence>
<feature type="transmembrane region" description="Helical" evidence="21">
    <location>
        <begin position="101"/>
        <end position="119"/>
    </location>
</feature>
<name>A0A9D7HSW7_9PROT</name>
<dbReference type="InterPro" id="IPR002429">
    <property type="entry name" value="CcO_II-like_C"/>
</dbReference>
<dbReference type="PROSITE" id="PS00078">
    <property type="entry name" value="COX2"/>
    <property type="match status" value="1"/>
</dbReference>
<dbReference type="PANTHER" id="PTHR22888:SF9">
    <property type="entry name" value="CYTOCHROME C OXIDASE SUBUNIT 2"/>
    <property type="match status" value="1"/>
</dbReference>
<feature type="transmembrane region" description="Helical" evidence="21">
    <location>
        <begin position="59"/>
        <end position="80"/>
    </location>
</feature>
<evidence type="ECO:0000256" key="2">
    <source>
        <dbReference type="ARBA" id="ARBA00007866"/>
    </source>
</evidence>
<evidence type="ECO:0000256" key="9">
    <source>
        <dbReference type="ARBA" id="ARBA00022982"/>
    </source>
</evidence>
<feature type="domain" description="Cytochrome oxidase subunit II transmembrane region profile" evidence="24">
    <location>
        <begin position="34"/>
        <end position="129"/>
    </location>
</feature>
<evidence type="ECO:0000256" key="22">
    <source>
        <dbReference type="SAM" id="SignalP"/>
    </source>
</evidence>
<dbReference type="InterPro" id="IPR008972">
    <property type="entry name" value="Cupredoxin"/>
</dbReference>
<dbReference type="PROSITE" id="PS51123">
    <property type="entry name" value="OMPA_2"/>
    <property type="match status" value="1"/>
</dbReference>
<evidence type="ECO:0000256" key="5">
    <source>
        <dbReference type="ARBA" id="ARBA00022660"/>
    </source>
</evidence>
<keyword evidence="7 16" id="KW-0479">Metal-binding</keyword>
<keyword evidence="4 16" id="KW-0349">Heme</keyword>
<keyword evidence="10 21" id="KW-1133">Transmembrane helix</keyword>
<evidence type="ECO:0000256" key="1">
    <source>
        <dbReference type="ARBA" id="ARBA00004141"/>
    </source>
</evidence>
<dbReference type="PROSITE" id="PS50999">
    <property type="entry name" value="COX2_TM"/>
    <property type="match status" value="1"/>
</dbReference>
<dbReference type="InterPro" id="IPR006664">
    <property type="entry name" value="OMP_bac"/>
</dbReference>
<evidence type="ECO:0000256" key="10">
    <source>
        <dbReference type="ARBA" id="ARBA00022989"/>
    </source>
</evidence>
<feature type="domain" description="Cytochrome c" evidence="25">
    <location>
        <begin position="293"/>
        <end position="372"/>
    </location>
</feature>
<evidence type="ECO:0000256" key="20">
    <source>
        <dbReference type="SAM" id="MobiDB-lite"/>
    </source>
</evidence>
<dbReference type="InterPro" id="IPR014222">
    <property type="entry name" value="Cyt_c_oxidase_su2"/>
</dbReference>
<evidence type="ECO:0000256" key="17">
    <source>
        <dbReference type="PROSITE-ProRule" id="PRU00473"/>
    </source>
</evidence>
<evidence type="ECO:0000256" key="21">
    <source>
        <dbReference type="SAM" id="Phobius"/>
    </source>
</evidence>
<feature type="compositionally biased region" description="Basic and acidic residues" evidence="20">
    <location>
        <begin position="508"/>
        <end position="521"/>
    </location>
</feature>
<evidence type="ECO:0000256" key="18">
    <source>
        <dbReference type="RuleBase" id="RU000456"/>
    </source>
</evidence>
<feature type="chain" id="PRO_5039292738" description="Cytochrome c oxidase subunit 2" evidence="22">
    <location>
        <begin position="36"/>
        <end position="521"/>
    </location>
</feature>
<evidence type="ECO:0000259" key="24">
    <source>
        <dbReference type="PROSITE" id="PS50999"/>
    </source>
</evidence>
<dbReference type="EMBL" id="JADJEV010000002">
    <property type="protein sequence ID" value="MBK6972130.1"/>
    <property type="molecule type" value="Genomic_DNA"/>
</dbReference>
<dbReference type="Gene3D" id="2.60.40.420">
    <property type="entry name" value="Cupredoxins - blue copper proteins"/>
    <property type="match status" value="1"/>
</dbReference>
<dbReference type="InterPro" id="IPR036737">
    <property type="entry name" value="OmpA-like_sf"/>
</dbReference>
<dbReference type="EC" id="7.1.1.9" evidence="19"/>
<comment type="catalytic activity">
    <reaction evidence="15 19">
        <text>4 Fe(II)-[cytochrome c] + O2 + 8 H(+)(in) = 4 Fe(III)-[cytochrome c] + 2 H2O + 4 H(+)(out)</text>
        <dbReference type="Rhea" id="RHEA:11436"/>
        <dbReference type="Rhea" id="RHEA-COMP:10350"/>
        <dbReference type="Rhea" id="RHEA-COMP:14399"/>
        <dbReference type="ChEBI" id="CHEBI:15377"/>
        <dbReference type="ChEBI" id="CHEBI:15378"/>
        <dbReference type="ChEBI" id="CHEBI:15379"/>
        <dbReference type="ChEBI" id="CHEBI:29033"/>
        <dbReference type="ChEBI" id="CHEBI:29034"/>
        <dbReference type="EC" id="7.1.1.9"/>
    </reaction>
</comment>
<comment type="caution">
    <text evidence="27">The sequence shown here is derived from an EMBL/GenBank/DDBJ whole genome shotgun (WGS) entry which is preliminary data.</text>
</comment>
<dbReference type="PROSITE" id="PS50857">
    <property type="entry name" value="COX2_CUA"/>
    <property type="match status" value="1"/>
</dbReference>
<dbReference type="InterPro" id="IPR036257">
    <property type="entry name" value="Cyt_c_oxidase_su2_TM_sf"/>
</dbReference>
<dbReference type="Pfam" id="PF13442">
    <property type="entry name" value="Cytochrome_CBB3"/>
    <property type="match status" value="1"/>
</dbReference>
<keyword evidence="6 18" id="KW-0812">Transmembrane</keyword>
<evidence type="ECO:0000256" key="8">
    <source>
        <dbReference type="ARBA" id="ARBA00022967"/>
    </source>
</evidence>
<keyword evidence="22" id="KW-0732">Signal</keyword>
<feature type="domain" description="OmpA-like" evidence="26">
    <location>
        <begin position="412"/>
        <end position="521"/>
    </location>
</feature>
<dbReference type="GO" id="GO:0016491">
    <property type="term" value="F:oxidoreductase activity"/>
    <property type="evidence" value="ECO:0007669"/>
    <property type="project" value="InterPro"/>
</dbReference>
<evidence type="ECO:0000259" key="26">
    <source>
        <dbReference type="PROSITE" id="PS51123"/>
    </source>
</evidence>
<dbReference type="InterPro" id="IPR045187">
    <property type="entry name" value="CcO_II"/>
</dbReference>
<proteinExistence type="inferred from homology"/>
<keyword evidence="12 19" id="KW-0186">Copper</keyword>
<dbReference type="SUPFAM" id="SSF103088">
    <property type="entry name" value="OmpA-like"/>
    <property type="match status" value="1"/>
</dbReference>
<dbReference type="SUPFAM" id="SSF49503">
    <property type="entry name" value="Cupredoxins"/>
    <property type="match status" value="1"/>
</dbReference>
<dbReference type="SUPFAM" id="SSF81464">
    <property type="entry name" value="Cytochrome c oxidase subunit II-like, transmembrane region"/>
    <property type="match status" value="1"/>
</dbReference>
<comment type="cofactor">
    <cofactor evidence="19">
        <name>Cu cation</name>
        <dbReference type="ChEBI" id="CHEBI:23378"/>
    </cofactor>
    <text evidence="19">Binds a copper A center.</text>
</comment>
<dbReference type="PROSITE" id="PS51007">
    <property type="entry name" value="CYTC"/>
    <property type="match status" value="1"/>
</dbReference>
<keyword evidence="11 16" id="KW-0408">Iron</keyword>
<dbReference type="PANTHER" id="PTHR22888">
    <property type="entry name" value="CYTOCHROME C OXIDASE, SUBUNIT II"/>
    <property type="match status" value="1"/>
</dbReference>
<evidence type="ECO:0000313" key="27">
    <source>
        <dbReference type="EMBL" id="MBK6972130.1"/>
    </source>
</evidence>
<evidence type="ECO:0000256" key="13">
    <source>
        <dbReference type="ARBA" id="ARBA00023136"/>
    </source>
</evidence>
<dbReference type="InterPro" id="IPR036909">
    <property type="entry name" value="Cyt_c-like_dom_sf"/>
</dbReference>
<dbReference type="CDD" id="cd07185">
    <property type="entry name" value="OmpA_C-like"/>
    <property type="match status" value="1"/>
</dbReference>
<evidence type="ECO:0000256" key="11">
    <source>
        <dbReference type="ARBA" id="ARBA00023004"/>
    </source>
</evidence>
<feature type="region of interest" description="Disordered" evidence="20">
    <location>
        <begin position="497"/>
        <end position="521"/>
    </location>
</feature>
<evidence type="ECO:0000259" key="23">
    <source>
        <dbReference type="PROSITE" id="PS50857"/>
    </source>
</evidence>
<dbReference type="GO" id="GO:0005886">
    <property type="term" value="C:plasma membrane"/>
    <property type="evidence" value="ECO:0007669"/>
    <property type="project" value="UniProtKB-SubCell"/>
</dbReference>
<dbReference type="GO" id="GO:0005507">
    <property type="term" value="F:copper ion binding"/>
    <property type="evidence" value="ECO:0007669"/>
    <property type="project" value="InterPro"/>
</dbReference>
<comment type="similarity">
    <text evidence="2 18">Belongs to the cytochrome c oxidase subunit 2 family.</text>
</comment>
<dbReference type="Gene3D" id="1.10.760.10">
    <property type="entry name" value="Cytochrome c-like domain"/>
    <property type="match status" value="1"/>
</dbReference>
<accession>A0A9D7HSW7</accession>
<evidence type="ECO:0000313" key="28">
    <source>
        <dbReference type="Proteomes" id="UP000807785"/>
    </source>
</evidence>
<feature type="domain" description="Cytochrome oxidase subunit II copper A binding" evidence="23">
    <location>
        <begin position="130"/>
        <end position="273"/>
    </location>
</feature>
<dbReference type="PRINTS" id="PR01021">
    <property type="entry name" value="OMPADOMAIN"/>
</dbReference>
<sequence>MTVGRLIRRIAAPFGTSVAASLGAGGLFLASSAYATDSRYNLQTPVTQIAQQVYDLHTIMMVVCLVIFVAVFGVMFYSIYAHRKSKGAVAAQWHENTTVEVLWTIIPVFILLGMAWPATKTVLAMKDTSNSDITIKATGYQWKWGYDYLKGEGEGIRLVSNLSTPRDQIDGGKQSERSQSSYLLEVDDPLVVPVGKKIRILTTANDVIHAWWVPAFAVKQDAIPGFIRDTWFRADKEGIYRGNCAELCGKDHGFMPIEVHVVSAEKYATWVAERKKVAAAVAEDPSKKYTLAELKAKGQKAYDANCVACHQASGKGLAPAFPALDGSKIATGPIAEHVGIVLNGKAGTAMAAWKQLSDTEIAAVVTFERNNWGNAVGDMVQPSDIKAARGGAQLAASPMPALAKEAPTESATTAASDALPAKLYFRVGKAALPADAMDAVKAVAEFLAAKPEAKVDITGYTDQSGSLDKNLELAKERAKAVRDALAGAGIAEDRIHMKKPEAVTGGGDNREARRVEINPAS</sequence>
<protein>
    <recommendedName>
        <fullName evidence="19">Cytochrome c oxidase subunit 2</fullName>
        <ecNumber evidence="19">7.1.1.9</ecNumber>
    </recommendedName>
</protein>
<dbReference type="GO" id="GO:0004129">
    <property type="term" value="F:cytochrome-c oxidase activity"/>
    <property type="evidence" value="ECO:0007669"/>
    <property type="project" value="UniProtKB-EC"/>
</dbReference>
<dbReference type="Pfam" id="PF00116">
    <property type="entry name" value="COX2"/>
    <property type="match status" value="1"/>
</dbReference>
<dbReference type="GO" id="GO:0042773">
    <property type="term" value="P:ATP synthesis coupled electron transport"/>
    <property type="evidence" value="ECO:0007669"/>
    <property type="project" value="TreeGrafter"/>
</dbReference>